<dbReference type="RefSeq" id="WP_205312152.1">
    <property type="nucleotide sequence ID" value="NZ_JAERPS020000007.1"/>
</dbReference>
<sequence length="493" mass="55627">MTNEEKKIQSAEAVLEESVSLLDQIMEHANIAKSDESYDVAAKGVQAFMAAMLKADKKDERVRKALIDEMISEVDKKLSVQLDTILHNGDFQKLESAWRGLHFLVQRTDFRENNKIHILNASKEDLAMDFEDAAEISESGFYKKVYTSGYGTFGGEPYSSIIANYEFDHSSPDISLMQSMSSVGAMSHAPVIAAASPKFFGCDDIQDLAKLNDIASIFEGPQYAKWRSLRESEDSRYLGLTMPRFLLRLPYDSKENPIKAFDYNESIEEDHNRYCWGNTAFAMATRLNDSFASYRWCPNIIGPQSGGAMTDLPLHHYETMGQLETKIPTEVLISDRREFELAEAGFIPLTFRKGSDNAAFFSANSIQKPKTFGLSKEGKAAETNYKLGTQLPYMYVVNRLAHYIKVLQRENVGTTLERLDIQDQLNVWIRQYVADQDGASADVRARRPLRSASITVDDIEGEPGFYKVGMQVRPHFKYMGADFTLSLIGKLDK</sequence>
<comment type="caution">
    <text evidence="3">The sequence shown here is derived from an EMBL/GenBank/DDBJ whole genome shotgun (WGS) entry which is preliminary data.</text>
</comment>
<evidence type="ECO:0000313" key="4">
    <source>
        <dbReference type="Proteomes" id="UP000663814"/>
    </source>
</evidence>
<proteinExistence type="predicted"/>
<dbReference type="PANTHER" id="PTHR35565">
    <property type="entry name" value="CYTOPLASMIC PROTEIN-RELATED"/>
    <property type="match status" value="1"/>
</dbReference>
<name>A0ABS7XCY4_9GAMM</name>
<evidence type="ECO:0000313" key="3">
    <source>
        <dbReference type="EMBL" id="MBZ9613413.1"/>
    </source>
</evidence>
<dbReference type="Proteomes" id="UP000663814">
    <property type="component" value="Unassembled WGS sequence"/>
</dbReference>
<accession>A0ABS7XCY4</accession>
<dbReference type="InterPro" id="IPR044031">
    <property type="entry name" value="TssC1_N"/>
</dbReference>
<gene>
    <name evidence="3" type="primary">tssC</name>
    <name evidence="3" type="ORF">I4W93_017605</name>
</gene>
<dbReference type="NCBIfam" id="TIGR03355">
    <property type="entry name" value="VI_chp_2"/>
    <property type="match status" value="1"/>
</dbReference>
<feature type="domain" description="TssC1 N-terminal" evidence="1">
    <location>
        <begin position="68"/>
        <end position="367"/>
    </location>
</feature>
<dbReference type="Pfam" id="PF05943">
    <property type="entry name" value="VipB"/>
    <property type="match status" value="1"/>
</dbReference>
<evidence type="ECO:0000259" key="1">
    <source>
        <dbReference type="Pfam" id="PF05943"/>
    </source>
</evidence>
<reference evidence="3 4" key="1">
    <citation type="submission" date="2021-08" db="EMBL/GenBank/DDBJ databases">
        <title>Rheinheimera aquimaris sp. nov., isolated from seawater of the East Sea in Korea.</title>
        <authorList>
            <person name="Kim K.H."/>
            <person name="Wenting R."/>
            <person name="Kim K.R."/>
            <person name="Jeon C.O."/>
        </authorList>
    </citation>
    <scope>NUCLEOTIDE SEQUENCE [LARGE SCALE GENOMIC DNA]</scope>
    <source>
        <strain evidence="3 4">MA-13</strain>
    </source>
</reference>
<protein>
    <submittedName>
        <fullName evidence="3">Type VI secretion system contractile sheath large subunit</fullName>
    </submittedName>
</protein>
<dbReference type="PANTHER" id="PTHR35565:SF1">
    <property type="entry name" value="TYPE VI SECRETION SYSTEM CONTRACTILE SHEATH LARGE SUBUNIT"/>
    <property type="match status" value="1"/>
</dbReference>
<dbReference type="InterPro" id="IPR010269">
    <property type="entry name" value="T6SS_TssC-like"/>
</dbReference>
<dbReference type="Pfam" id="PF18945">
    <property type="entry name" value="VipB_2"/>
    <property type="match status" value="1"/>
</dbReference>
<dbReference type="InterPro" id="IPR044032">
    <property type="entry name" value="TssC1_C"/>
</dbReference>
<evidence type="ECO:0000259" key="2">
    <source>
        <dbReference type="Pfam" id="PF18945"/>
    </source>
</evidence>
<dbReference type="EMBL" id="JAERPS020000007">
    <property type="protein sequence ID" value="MBZ9613413.1"/>
    <property type="molecule type" value="Genomic_DNA"/>
</dbReference>
<keyword evidence="4" id="KW-1185">Reference proteome</keyword>
<feature type="domain" description="TssC1 C-terminal" evidence="2">
    <location>
        <begin position="381"/>
        <end position="491"/>
    </location>
</feature>
<organism evidence="3 4">
    <name type="scientific">Rheinheimera maricola</name>
    <dbReference type="NCBI Taxonomy" id="2793282"/>
    <lineage>
        <taxon>Bacteria</taxon>
        <taxon>Pseudomonadati</taxon>
        <taxon>Pseudomonadota</taxon>
        <taxon>Gammaproteobacteria</taxon>
        <taxon>Chromatiales</taxon>
        <taxon>Chromatiaceae</taxon>
        <taxon>Rheinheimera</taxon>
    </lineage>
</organism>